<evidence type="ECO:0000259" key="1">
    <source>
        <dbReference type="Pfam" id="PF20720"/>
    </source>
</evidence>
<protein>
    <recommendedName>
        <fullName evidence="1">Novel STAND NTPase 3 domain-containing protein</fullName>
    </recommendedName>
</protein>
<dbReference type="SUPFAM" id="SSF52540">
    <property type="entry name" value="P-loop containing nucleoside triphosphate hydrolases"/>
    <property type="match status" value="1"/>
</dbReference>
<feature type="domain" description="Novel STAND NTPase 3" evidence="1">
    <location>
        <begin position="2"/>
        <end position="155"/>
    </location>
</feature>
<dbReference type="OrthoDB" id="6116902at2759"/>
<dbReference type="InterPro" id="IPR027417">
    <property type="entry name" value="P-loop_NTPase"/>
</dbReference>
<dbReference type="EMBL" id="UYJE01004595">
    <property type="protein sequence ID" value="VDI29459.1"/>
    <property type="molecule type" value="Genomic_DNA"/>
</dbReference>
<evidence type="ECO:0000313" key="2">
    <source>
        <dbReference type="EMBL" id="VDI29459.1"/>
    </source>
</evidence>
<proteinExistence type="predicted"/>
<gene>
    <name evidence="2" type="ORF">MGAL_10B060541</name>
</gene>
<keyword evidence="3" id="KW-1185">Reference proteome</keyword>
<comment type="caution">
    <text evidence="2">The sequence shown here is derived from an EMBL/GenBank/DDBJ whole genome shotgun (WGS) entry which is preliminary data.</text>
</comment>
<reference evidence="2" key="1">
    <citation type="submission" date="2018-11" db="EMBL/GenBank/DDBJ databases">
        <authorList>
            <person name="Alioto T."/>
            <person name="Alioto T."/>
        </authorList>
    </citation>
    <scope>NUCLEOTIDE SEQUENCE</scope>
</reference>
<dbReference type="Proteomes" id="UP000596742">
    <property type="component" value="Unassembled WGS sequence"/>
</dbReference>
<organism evidence="2 3">
    <name type="scientific">Mytilus galloprovincialis</name>
    <name type="common">Mediterranean mussel</name>
    <dbReference type="NCBI Taxonomy" id="29158"/>
    <lineage>
        <taxon>Eukaryota</taxon>
        <taxon>Metazoa</taxon>
        <taxon>Spiralia</taxon>
        <taxon>Lophotrochozoa</taxon>
        <taxon>Mollusca</taxon>
        <taxon>Bivalvia</taxon>
        <taxon>Autobranchia</taxon>
        <taxon>Pteriomorphia</taxon>
        <taxon>Mytilida</taxon>
        <taxon>Mytiloidea</taxon>
        <taxon>Mytilidae</taxon>
        <taxon>Mytilinae</taxon>
        <taxon>Mytilus</taxon>
    </lineage>
</organism>
<name>A0A8B6E5N8_MYTGA</name>
<dbReference type="Pfam" id="PF20720">
    <property type="entry name" value="nSTAND3"/>
    <property type="match status" value="1"/>
</dbReference>
<dbReference type="AlphaFoldDB" id="A0A8B6E5N8"/>
<feature type="non-terminal residue" evidence="2">
    <location>
        <position position="264"/>
    </location>
</feature>
<accession>A0A8B6E5N8</accession>
<sequence>MFINTRAAQHVLKCIKENSCVTITASAGVGKTAILRHVALQMSEEEYEILYVFDPFDIMRFYNPNQKTLFVIDDLCGVYGIDERNLQLWQQVVERIKTVLQNNLYTKIIAACRLQVCQDDRFKALSVCNTCVCNLLSENICLTKNEKKSIAELYLENNVSEITNYYELYDCFPLLCKLSHDNPNLNIIDFFKNPFSVYEAEIEMLLKEGHYAKYCALALCVMFNNNLREEILTEDVDEVAIIENTCEACRLDKRTHRPILLDAL</sequence>
<evidence type="ECO:0000313" key="3">
    <source>
        <dbReference type="Proteomes" id="UP000596742"/>
    </source>
</evidence>
<dbReference type="InterPro" id="IPR049050">
    <property type="entry name" value="nSTAND3"/>
</dbReference>